<evidence type="ECO:0000256" key="1">
    <source>
        <dbReference type="ARBA" id="ARBA00023015"/>
    </source>
</evidence>
<organism evidence="5 6">
    <name type="scientific">Siminovitchia terrae</name>
    <name type="common">Bacillus terrae</name>
    <dbReference type="NCBI Taxonomy" id="1914933"/>
    <lineage>
        <taxon>Bacteria</taxon>
        <taxon>Bacillati</taxon>
        <taxon>Bacillota</taxon>
        <taxon>Bacilli</taxon>
        <taxon>Bacillales</taxon>
        <taxon>Bacillaceae</taxon>
        <taxon>Siminovitchia</taxon>
    </lineage>
</organism>
<keyword evidence="2" id="KW-0238">DNA-binding</keyword>
<evidence type="ECO:0000313" key="5">
    <source>
        <dbReference type="EMBL" id="GIN98345.1"/>
    </source>
</evidence>
<proteinExistence type="predicted"/>
<comment type="caution">
    <text evidence="5">The sequence shown here is derived from an EMBL/GenBank/DDBJ whole genome shotgun (WGS) entry which is preliminary data.</text>
</comment>
<dbReference type="SUPFAM" id="SSF47413">
    <property type="entry name" value="lambda repressor-like DNA-binding domains"/>
    <property type="match status" value="1"/>
</dbReference>
<dbReference type="Gene3D" id="3.40.50.2300">
    <property type="match status" value="2"/>
</dbReference>
<dbReference type="PROSITE" id="PS50932">
    <property type="entry name" value="HTH_LACI_2"/>
    <property type="match status" value="1"/>
</dbReference>
<evidence type="ECO:0000313" key="6">
    <source>
        <dbReference type="Proteomes" id="UP000680670"/>
    </source>
</evidence>
<dbReference type="InterPro" id="IPR028082">
    <property type="entry name" value="Peripla_BP_I"/>
</dbReference>
<dbReference type="PRINTS" id="PR00036">
    <property type="entry name" value="HTHLACI"/>
</dbReference>
<dbReference type="Gene3D" id="1.10.260.40">
    <property type="entry name" value="lambda repressor-like DNA-binding domains"/>
    <property type="match status" value="1"/>
</dbReference>
<keyword evidence="6" id="KW-1185">Reference proteome</keyword>
<dbReference type="SUPFAM" id="SSF53822">
    <property type="entry name" value="Periplasmic binding protein-like I"/>
    <property type="match status" value="1"/>
</dbReference>
<evidence type="ECO:0000256" key="3">
    <source>
        <dbReference type="ARBA" id="ARBA00023163"/>
    </source>
</evidence>
<sequence length="348" mass="39197">MEKGWKMKITIYDVAEAANVSIATVSKVINNTGNISDKTRKRVKQAMKDLEYHPNILASALMGKQTKTIGLLIPDLANPFFSELARRIEDRGHELGYNLVICNTDYDGDKEDKYLQLLNQKMVDGFVLASGFEDLEKVEELIKREIPVVIVARDFPMFSVNAVAIDDFMGGYIAANHLMELGHKNIGVIARDLWSNRERLRGFNHALDEHGLKLNKNFEYIMDIHDIDHIYEGREMTKKYLLEDDRPTAIFACNDLLAAGAIQEAKELGFKIPENLSVIGFDNTSIATVIDPPLTTIAQPIESMGREVMDLMVSIISGEKKEKSRVTLLPSLVKRKTTKAFEVTSNTY</sequence>
<dbReference type="InterPro" id="IPR010982">
    <property type="entry name" value="Lambda_DNA-bd_dom_sf"/>
</dbReference>
<dbReference type="PANTHER" id="PTHR30146:SF147">
    <property type="entry name" value="HTH-TYPE TRANSCRIPTIONAL REGULATOR DEGA"/>
    <property type="match status" value="1"/>
</dbReference>
<evidence type="ECO:0000256" key="2">
    <source>
        <dbReference type="ARBA" id="ARBA00023125"/>
    </source>
</evidence>
<dbReference type="EMBL" id="BORJ01000014">
    <property type="protein sequence ID" value="GIN98345.1"/>
    <property type="molecule type" value="Genomic_DNA"/>
</dbReference>
<dbReference type="Proteomes" id="UP000680670">
    <property type="component" value="Unassembled WGS sequence"/>
</dbReference>
<accession>A0ABQ4L2B6</accession>
<dbReference type="CDD" id="cd01392">
    <property type="entry name" value="HTH_LacI"/>
    <property type="match status" value="1"/>
</dbReference>
<dbReference type="PROSITE" id="PS00356">
    <property type="entry name" value="HTH_LACI_1"/>
    <property type="match status" value="1"/>
</dbReference>
<dbReference type="SMART" id="SM00354">
    <property type="entry name" value="HTH_LACI"/>
    <property type="match status" value="1"/>
</dbReference>
<keyword evidence="1" id="KW-0805">Transcription regulation</keyword>
<reference evidence="5 6" key="1">
    <citation type="submission" date="2021-03" db="EMBL/GenBank/DDBJ databases">
        <title>Antimicrobial resistance genes in bacteria isolated from Japanese honey, and their potential for conferring macrolide and lincosamide resistance in the American foulbrood pathogen Paenibacillus larvae.</title>
        <authorList>
            <person name="Okamoto M."/>
            <person name="Kumagai M."/>
            <person name="Kanamori H."/>
            <person name="Takamatsu D."/>
        </authorList>
    </citation>
    <scope>NUCLEOTIDE SEQUENCE [LARGE SCALE GENOMIC DNA]</scope>
    <source>
        <strain evidence="5 6">J6TS1</strain>
    </source>
</reference>
<dbReference type="PANTHER" id="PTHR30146">
    <property type="entry name" value="LACI-RELATED TRANSCRIPTIONAL REPRESSOR"/>
    <property type="match status" value="1"/>
</dbReference>
<protein>
    <submittedName>
        <fullName evidence="5">HTH-type transcriptional regulator DegA</fullName>
    </submittedName>
</protein>
<gene>
    <name evidence="5" type="primary">degA</name>
    <name evidence="5" type="ORF">J6TS1_42150</name>
</gene>
<evidence type="ECO:0000259" key="4">
    <source>
        <dbReference type="PROSITE" id="PS50932"/>
    </source>
</evidence>
<keyword evidence="3" id="KW-0804">Transcription</keyword>
<dbReference type="Pfam" id="PF13377">
    <property type="entry name" value="Peripla_BP_3"/>
    <property type="match status" value="1"/>
</dbReference>
<name>A0ABQ4L2B6_SIMTE</name>
<dbReference type="InterPro" id="IPR046335">
    <property type="entry name" value="LacI/GalR-like_sensor"/>
</dbReference>
<feature type="domain" description="HTH lacI-type" evidence="4">
    <location>
        <begin position="9"/>
        <end position="63"/>
    </location>
</feature>
<dbReference type="Pfam" id="PF00356">
    <property type="entry name" value="LacI"/>
    <property type="match status" value="1"/>
</dbReference>
<dbReference type="InterPro" id="IPR000843">
    <property type="entry name" value="HTH_LacI"/>
</dbReference>